<feature type="transmembrane region" description="Helical" evidence="1">
    <location>
        <begin position="262"/>
        <end position="282"/>
    </location>
</feature>
<feature type="transmembrane region" description="Helical" evidence="1">
    <location>
        <begin position="236"/>
        <end position="256"/>
    </location>
</feature>
<feature type="transmembrane region" description="Helical" evidence="1">
    <location>
        <begin position="150"/>
        <end position="168"/>
    </location>
</feature>
<feature type="transmembrane region" description="Helical" evidence="1">
    <location>
        <begin position="175"/>
        <end position="197"/>
    </location>
</feature>
<feature type="transmembrane region" description="Helical" evidence="1">
    <location>
        <begin position="203"/>
        <end position="224"/>
    </location>
</feature>
<feature type="transmembrane region" description="Helical" evidence="1">
    <location>
        <begin position="109"/>
        <end position="130"/>
    </location>
</feature>
<evidence type="ECO:0000313" key="3">
    <source>
        <dbReference type="Proteomes" id="UP001055057"/>
    </source>
</evidence>
<name>A0ABQ4U783_9HYPH</name>
<keyword evidence="1" id="KW-0812">Transmembrane</keyword>
<feature type="transmembrane region" description="Helical" evidence="1">
    <location>
        <begin position="53"/>
        <end position="76"/>
    </location>
</feature>
<keyword evidence="3" id="KW-1185">Reference proteome</keyword>
<protein>
    <recommendedName>
        <fullName evidence="4">DUF2157 domain-containing protein</fullName>
    </recommendedName>
</protein>
<gene>
    <name evidence="2" type="ORF">MPOCJGCO_4405</name>
</gene>
<dbReference type="Proteomes" id="UP001055057">
    <property type="component" value="Unassembled WGS sequence"/>
</dbReference>
<organism evidence="2 3">
    <name type="scientific">Methylobacterium trifolii</name>
    <dbReference type="NCBI Taxonomy" id="1003092"/>
    <lineage>
        <taxon>Bacteria</taxon>
        <taxon>Pseudomonadati</taxon>
        <taxon>Pseudomonadota</taxon>
        <taxon>Alphaproteobacteria</taxon>
        <taxon>Hyphomicrobiales</taxon>
        <taxon>Methylobacteriaceae</taxon>
        <taxon>Methylobacterium</taxon>
    </lineage>
</organism>
<sequence>MIEPALLSRAVARGIISPAQSEALARLAVEDAAALPGQAATFEPAQDDERLRFITGFADVFVTLGIGLFLGAAWWITNDGLGVVAAWMLVGVLSWALAEFFARRRRMALPSIVLLLVFCASAFQSARGLLGIDTDGAPLLLGPGSGIAAQWPYVAASAAALLAAILHYRRFAVPITVAAGTAALAGALLALAFAALPGLGFRGASALLVLAGLGVFMLAMRYDLADPLRLTRRADIAFWLHLLAAPMVVHPVLASLGADSRLSSAGTAALVLGLVLLLALVALATDRRAILVAGLTYAAYAVGTLIREAGFTGLSVPLSLLALGAFVLLLSAGWHPLRGVILRGLPHRFAARLPHPIGAR</sequence>
<evidence type="ECO:0008006" key="4">
    <source>
        <dbReference type="Google" id="ProtNLM"/>
    </source>
</evidence>
<reference evidence="2" key="1">
    <citation type="journal article" date="2021" name="Front. Microbiol.">
        <title>Comprehensive Comparative Genomics and Phenotyping of Methylobacterium Species.</title>
        <authorList>
            <person name="Alessa O."/>
            <person name="Ogura Y."/>
            <person name="Fujitani Y."/>
            <person name="Takami H."/>
            <person name="Hayashi T."/>
            <person name="Sahin N."/>
            <person name="Tani A."/>
        </authorList>
    </citation>
    <scope>NUCLEOTIDE SEQUENCE</scope>
    <source>
        <strain evidence="2">DSM 23632</strain>
    </source>
</reference>
<feature type="transmembrane region" description="Helical" evidence="1">
    <location>
        <begin position="82"/>
        <end position="102"/>
    </location>
</feature>
<feature type="transmembrane region" description="Helical" evidence="1">
    <location>
        <begin position="289"/>
        <end position="306"/>
    </location>
</feature>
<accession>A0ABQ4U783</accession>
<keyword evidence="1" id="KW-0472">Membrane</keyword>
<evidence type="ECO:0000313" key="2">
    <source>
        <dbReference type="EMBL" id="GJE62272.1"/>
    </source>
</evidence>
<dbReference type="RefSeq" id="WP_238184922.1">
    <property type="nucleotide sequence ID" value="NZ_BPRB01000298.1"/>
</dbReference>
<comment type="caution">
    <text evidence="2">The sequence shown here is derived from an EMBL/GenBank/DDBJ whole genome shotgun (WGS) entry which is preliminary data.</text>
</comment>
<evidence type="ECO:0000256" key="1">
    <source>
        <dbReference type="SAM" id="Phobius"/>
    </source>
</evidence>
<feature type="transmembrane region" description="Helical" evidence="1">
    <location>
        <begin position="318"/>
        <end position="337"/>
    </location>
</feature>
<proteinExistence type="predicted"/>
<reference evidence="2" key="2">
    <citation type="submission" date="2021-08" db="EMBL/GenBank/DDBJ databases">
        <authorList>
            <person name="Tani A."/>
            <person name="Ola A."/>
            <person name="Ogura Y."/>
            <person name="Katsura K."/>
            <person name="Hayashi T."/>
        </authorList>
    </citation>
    <scope>NUCLEOTIDE SEQUENCE</scope>
    <source>
        <strain evidence="2">DSM 23632</strain>
    </source>
</reference>
<keyword evidence="1" id="KW-1133">Transmembrane helix</keyword>
<dbReference type="EMBL" id="BPRB01000298">
    <property type="protein sequence ID" value="GJE62272.1"/>
    <property type="molecule type" value="Genomic_DNA"/>
</dbReference>